<dbReference type="InterPro" id="IPR019019">
    <property type="entry name" value="H-type_lectin_domain"/>
</dbReference>
<gene>
    <name evidence="2" type="ORF">Ccl03g_33980</name>
</gene>
<sequence length="73" mass="8020">MSGQAGAIRTSNIIFDTSFSKMPSISVAIYNEYPSVFQATISKVTKLGFSLYLETIKETSEQSVLVHWIASAK</sequence>
<evidence type="ECO:0000313" key="2">
    <source>
        <dbReference type="EMBL" id="GEA37685.1"/>
    </source>
</evidence>
<dbReference type="Proteomes" id="UP000315200">
    <property type="component" value="Unassembled WGS sequence"/>
</dbReference>
<evidence type="ECO:0000259" key="1">
    <source>
        <dbReference type="Pfam" id="PF09458"/>
    </source>
</evidence>
<dbReference type="Gene3D" id="2.60.40.2080">
    <property type="match status" value="1"/>
</dbReference>
<dbReference type="RefSeq" id="WP_080637169.1">
    <property type="nucleotide sequence ID" value="NZ_BJLB01000001.1"/>
</dbReference>
<reference evidence="2 3" key="1">
    <citation type="submission" date="2019-06" db="EMBL/GenBank/DDBJ databases">
        <title>Draft genome sequence of [Clostridium] clostridioforme NBRC 113352.</title>
        <authorList>
            <person name="Miura T."/>
            <person name="Furukawa M."/>
            <person name="Shimamura M."/>
            <person name="Ohyama Y."/>
            <person name="Yamazoe A."/>
            <person name="Kawasaki H."/>
        </authorList>
    </citation>
    <scope>NUCLEOTIDE SEQUENCE [LARGE SCALE GENOMIC DNA]</scope>
    <source>
        <strain evidence="2 3">NBRC 113352</strain>
    </source>
</reference>
<evidence type="ECO:0000313" key="3">
    <source>
        <dbReference type="Proteomes" id="UP000315200"/>
    </source>
</evidence>
<feature type="domain" description="H-type lectin" evidence="1">
    <location>
        <begin position="11"/>
        <end position="70"/>
    </location>
</feature>
<dbReference type="GO" id="GO:0007155">
    <property type="term" value="P:cell adhesion"/>
    <property type="evidence" value="ECO:0007669"/>
    <property type="project" value="InterPro"/>
</dbReference>
<dbReference type="InterPro" id="IPR037221">
    <property type="entry name" value="H-type_lectin_dom_sf"/>
</dbReference>
<dbReference type="GO" id="GO:0030246">
    <property type="term" value="F:carbohydrate binding"/>
    <property type="evidence" value="ECO:0007669"/>
    <property type="project" value="InterPro"/>
</dbReference>
<dbReference type="AlphaFoldDB" id="A0A829W5T4"/>
<protein>
    <recommendedName>
        <fullName evidence="1">H-type lectin domain-containing protein</fullName>
    </recommendedName>
</protein>
<organism evidence="2 3">
    <name type="scientific">Enterocloster clostridioformis</name>
    <dbReference type="NCBI Taxonomy" id="1531"/>
    <lineage>
        <taxon>Bacteria</taxon>
        <taxon>Bacillati</taxon>
        <taxon>Bacillota</taxon>
        <taxon>Clostridia</taxon>
        <taxon>Lachnospirales</taxon>
        <taxon>Lachnospiraceae</taxon>
        <taxon>Enterocloster</taxon>
    </lineage>
</organism>
<accession>A0A829W5T4</accession>
<dbReference type="EMBL" id="BJLB01000001">
    <property type="protein sequence ID" value="GEA37685.1"/>
    <property type="molecule type" value="Genomic_DNA"/>
</dbReference>
<dbReference type="SUPFAM" id="SSF141086">
    <property type="entry name" value="Agglutinin HPA-like"/>
    <property type="match status" value="1"/>
</dbReference>
<dbReference type="Pfam" id="PF09458">
    <property type="entry name" value="H_lectin"/>
    <property type="match status" value="1"/>
</dbReference>
<comment type="caution">
    <text evidence="2">The sequence shown here is derived from an EMBL/GenBank/DDBJ whole genome shotgun (WGS) entry which is preliminary data.</text>
</comment>
<name>A0A829W5T4_9FIRM</name>
<proteinExistence type="predicted"/>